<comment type="caution">
    <text evidence="1">The sequence shown here is derived from an EMBL/GenBank/DDBJ whole genome shotgun (WGS) entry which is preliminary data.</text>
</comment>
<proteinExistence type="predicted"/>
<accession>A0A081KDF4</accession>
<dbReference type="AlphaFoldDB" id="A0A081KDF4"/>
<protein>
    <submittedName>
        <fullName evidence="1">Uncharacterized protein</fullName>
    </submittedName>
</protein>
<evidence type="ECO:0000313" key="2">
    <source>
        <dbReference type="Proteomes" id="UP000027997"/>
    </source>
</evidence>
<name>A0A081KDF4_9GAMM</name>
<keyword evidence="2" id="KW-1185">Reference proteome</keyword>
<sequence length="662" mass="75828">MESTVRSSAAPYVKLVDESHRSSVPEKVELLSVVQKNQPRSILKTTGSNCNKAGFGSTENGNRGLDTRLIEVWLRDTELYSTRKDQCFHWWLNCWRGLCFGTEDSAWLRILVEKQLGYIDKISDFELGEIKHDVLINTWRFLIFVYASYHEHHCHNPTDGITENFKNVECQLKKITERLLLIVGPEFLKALDMSRVEYEDFRDLPGISPTDDYSSIPKKLKQYFNNEGRNQLPGFVRILIEIKENKDSIQLLSKALDLNESEIKYLQHLQDEHRFPKVFPQKASGDNLCEVPGCSGFSRYFGTNTCFIGAGLQLLSLLQPEIHVQLHSLIKDDNDGVMNSFLSACATILSVARQNIDKKQEVYFQFIELLIEIQRQKGMKTLEQLPEIPVKKIAEADEILLKYPSLKTLKQLDSVEFVNYFLTNVARFNNSRCFCVIRDCERVYASAREAKLEEGDWQCILNVPVSEEKASSTSIPLQDVLDEMLTSKLAMNDSQDAERDILRADTSTLKYLFLQPEVQGSSDCRQSVGEALRNGIDDAISLRFIDYRTGSDEVMYFEKIGGIYHTELVSRPDQSAPWLDFAISGHYLSTAKTDMGWEMYDDHKVLRHTDPTLNVTDRNFPVGKSCLLLFKATTEERYKEILRMVLPPHNPSPVEASLDTEF</sequence>
<dbReference type="RefSeq" id="WP_020583925.1">
    <property type="nucleotide sequence ID" value="NZ_JOJP01000001.1"/>
</dbReference>
<evidence type="ECO:0000313" key="1">
    <source>
        <dbReference type="EMBL" id="KEI72180.1"/>
    </source>
</evidence>
<gene>
    <name evidence="1" type="ORF">GV64_16900</name>
</gene>
<dbReference type="EMBL" id="JOJP01000001">
    <property type="protein sequence ID" value="KEI72180.1"/>
    <property type="molecule type" value="Genomic_DNA"/>
</dbReference>
<dbReference type="Proteomes" id="UP000027997">
    <property type="component" value="Unassembled WGS sequence"/>
</dbReference>
<organism evidence="1 2">
    <name type="scientific">Endozoicomonas elysicola</name>
    <dbReference type="NCBI Taxonomy" id="305900"/>
    <lineage>
        <taxon>Bacteria</taxon>
        <taxon>Pseudomonadati</taxon>
        <taxon>Pseudomonadota</taxon>
        <taxon>Gammaproteobacteria</taxon>
        <taxon>Oceanospirillales</taxon>
        <taxon>Endozoicomonadaceae</taxon>
        <taxon>Endozoicomonas</taxon>
    </lineage>
</organism>
<reference evidence="1 2" key="1">
    <citation type="submission" date="2014-06" db="EMBL/GenBank/DDBJ databases">
        <title>Whole Genome Sequences of Three Symbiotic Endozoicomonas Bacteria.</title>
        <authorList>
            <person name="Neave M.J."/>
            <person name="Apprill A."/>
            <person name="Voolstra C.R."/>
        </authorList>
    </citation>
    <scope>NUCLEOTIDE SEQUENCE [LARGE SCALE GENOMIC DNA]</scope>
    <source>
        <strain evidence="1 2">DSM 22380</strain>
    </source>
</reference>